<dbReference type="Gene3D" id="3.30.70.2450">
    <property type="match status" value="1"/>
</dbReference>
<dbReference type="GO" id="GO:0019622">
    <property type="term" value="P:3-(3-hydroxy)phenylpropionate catabolic process"/>
    <property type="evidence" value="ECO:0007669"/>
    <property type="project" value="TreeGrafter"/>
</dbReference>
<dbReference type="NCBIfam" id="NF004829">
    <property type="entry name" value="PRK06183.1-3"/>
    <property type="match status" value="1"/>
</dbReference>
<dbReference type="OrthoDB" id="8670884at2"/>
<dbReference type="Proteomes" id="UP000255355">
    <property type="component" value="Unassembled WGS sequence"/>
</dbReference>
<dbReference type="PANTHER" id="PTHR43476">
    <property type="entry name" value="3-(3-HYDROXY-PHENYL)PROPIONATE/3-HYDROXYCINNAMIC ACID HYDROXYLASE"/>
    <property type="match status" value="1"/>
</dbReference>
<dbReference type="STRING" id="1210089.GCA_001613165_00969"/>
<dbReference type="SUPFAM" id="SSF51905">
    <property type="entry name" value="FAD/NAD(P)-binding domain"/>
    <property type="match status" value="1"/>
</dbReference>
<gene>
    <name evidence="3" type="ORF">DFR68_107474</name>
</gene>
<feature type="domain" description="FAD-binding" evidence="2">
    <location>
        <begin position="7"/>
        <end position="336"/>
    </location>
</feature>
<dbReference type="Gene3D" id="3.50.50.60">
    <property type="entry name" value="FAD/NAD(P)-binding domain"/>
    <property type="match status" value="1"/>
</dbReference>
<comment type="caution">
    <text evidence="3">The sequence shown here is derived from an EMBL/GenBank/DDBJ whole genome shotgun (WGS) entry which is preliminary data.</text>
</comment>
<protein>
    <submittedName>
        <fullName evidence="3">3-(3-hydroxy-phenyl)propionate hydroxylase</fullName>
    </submittedName>
</protein>
<keyword evidence="4" id="KW-1185">Reference proteome</keyword>
<dbReference type="InterPro" id="IPR050631">
    <property type="entry name" value="PheA/TfdB_FAD_monoxygenase"/>
</dbReference>
<evidence type="ECO:0000313" key="3">
    <source>
        <dbReference type="EMBL" id="RDI49346.1"/>
    </source>
</evidence>
<dbReference type="InterPro" id="IPR036188">
    <property type="entry name" value="FAD/NAD-bd_sf"/>
</dbReference>
<name>A0A370H5L3_9NOCA</name>
<dbReference type="PRINTS" id="PR00420">
    <property type="entry name" value="RNGMNOXGNASE"/>
</dbReference>
<dbReference type="GO" id="GO:0008688">
    <property type="term" value="F:3-(3-hydroxyphenyl)propionate hydroxylase activity"/>
    <property type="evidence" value="ECO:0007669"/>
    <property type="project" value="TreeGrafter"/>
</dbReference>
<dbReference type="GO" id="GO:0071949">
    <property type="term" value="F:FAD binding"/>
    <property type="evidence" value="ECO:0007669"/>
    <property type="project" value="InterPro"/>
</dbReference>
<evidence type="ECO:0000256" key="1">
    <source>
        <dbReference type="ARBA" id="ARBA00023002"/>
    </source>
</evidence>
<dbReference type="AlphaFoldDB" id="A0A370H5L3"/>
<dbReference type="Pfam" id="PF01494">
    <property type="entry name" value="FAD_binding_3"/>
    <property type="match status" value="1"/>
</dbReference>
<evidence type="ECO:0000259" key="2">
    <source>
        <dbReference type="Pfam" id="PF01494"/>
    </source>
</evidence>
<organism evidence="3 4">
    <name type="scientific">Nocardia mexicana</name>
    <dbReference type="NCBI Taxonomy" id="279262"/>
    <lineage>
        <taxon>Bacteria</taxon>
        <taxon>Bacillati</taxon>
        <taxon>Actinomycetota</taxon>
        <taxon>Actinomycetes</taxon>
        <taxon>Mycobacteriales</taxon>
        <taxon>Nocardiaceae</taxon>
        <taxon>Nocardia</taxon>
    </lineage>
</organism>
<dbReference type="RefSeq" id="WP_068014305.1">
    <property type="nucleotide sequence ID" value="NZ_QQAZ01000007.1"/>
</dbReference>
<dbReference type="InterPro" id="IPR002938">
    <property type="entry name" value="FAD-bd"/>
</dbReference>
<reference evidence="3 4" key="1">
    <citation type="submission" date="2018-07" db="EMBL/GenBank/DDBJ databases">
        <title>Genomic Encyclopedia of Type Strains, Phase IV (KMG-IV): sequencing the most valuable type-strain genomes for metagenomic binning, comparative biology and taxonomic classification.</title>
        <authorList>
            <person name="Goeker M."/>
        </authorList>
    </citation>
    <scope>NUCLEOTIDE SEQUENCE [LARGE SCALE GENOMIC DNA]</scope>
    <source>
        <strain evidence="3 4">DSM 44952</strain>
    </source>
</reference>
<keyword evidence="1" id="KW-0560">Oxidoreductase</keyword>
<sequence length="520" mass="56671">MRGGEIETDVVVVGAGPVGMTAAALLAARGVRVQVLERNTETSDEPKAISIDDEALRVYQWAGLAERLLRIMVPGTGTRYFDSQGRTLFQARAEQPRRFGYPFKNPFAQPDLERELAHHLRQHPRAGLRMGAEVTDLDSDGDGVRIRCASGQLRARYVLGCDGGRSAVRERLGIAMSGRSYPEVWLVADVLGDTHDQRYGMHHADPLRPHVIIPGRGGRCRYEFLLHPGEAEVPAPELLRRLLAPYRDITDDQVERVVTYRFHGLVADRWRAGRAFLLGDAAHMMPPFAGQGLNSGIRDAANLAWKIADVLAGRLTDAALDSYESERKPHALATVALSERMRRVVMTTDTRLAGRRDAYLRRAMATSRGRDFFEGMRYRPAQVYTAGLIAAGAAPVGVAIGQPVVFDAATGRMRLLDEILGPGWALLGVGVDAAALAEAARRVRRFDPTVLHVPLDDRMPTPAAGIGSIVDLDGRLATDLAPYRGHSVLLRPDRFVAAAWPPGHAPDPATALCAADPVPA</sequence>
<accession>A0A370H5L3</accession>
<evidence type="ECO:0000313" key="4">
    <source>
        <dbReference type="Proteomes" id="UP000255355"/>
    </source>
</evidence>
<proteinExistence type="predicted"/>
<dbReference type="PANTHER" id="PTHR43476:SF3">
    <property type="entry name" value="FAD-BINDING MONOOXYGENASE"/>
    <property type="match status" value="1"/>
</dbReference>
<dbReference type="EMBL" id="QQAZ01000007">
    <property type="protein sequence ID" value="RDI49346.1"/>
    <property type="molecule type" value="Genomic_DNA"/>
</dbReference>